<feature type="region of interest" description="Disordered" evidence="1">
    <location>
        <begin position="13"/>
        <end position="135"/>
    </location>
</feature>
<keyword evidence="3" id="KW-1185">Reference proteome</keyword>
<dbReference type="AlphaFoldDB" id="A0A091DXT2"/>
<evidence type="ECO:0000313" key="3">
    <source>
        <dbReference type="Proteomes" id="UP000028990"/>
    </source>
</evidence>
<dbReference type="Proteomes" id="UP000028990">
    <property type="component" value="Unassembled WGS sequence"/>
</dbReference>
<dbReference type="EMBL" id="KN121889">
    <property type="protein sequence ID" value="KFO35105.1"/>
    <property type="molecule type" value="Genomic_DNA"/>
</dbReference>
<proteinExistence type="predicted"/>
<evidence type="ECO:0000313" key="2">
    <source>
        <dbReference type="EMBL" id="KFO35105.1"/>
    </source>
</evidence>
<protein>
    <submittedName>
        <fullName evidence="2">Uncharacterized protein</fullName>
    </submittedName>
</protein>
<feature type="compositionally biased region" description="Low complexity" evidence="1">
    <location>
        <begin position="46"/>
        <end position="55"/>
    </location>
</feature>
<feature type="compositionally biased region" description="Polar residues" evidence="1">
    <location>
        <begin position="111"/>
        <end position="124"/>
    </location>
</feature>
<accession>A0A091DXT2</accession>
<organism evidence="2 3">
    <name type="scientific">Fukomys damarensis</name>
    <name type="common">Damaraland mole rat</name>
    <name type="synonym">Cryptomys damarensis</name>
    <dbReference type="NCBI Taxonomy" id="885580"/>
    <lineage>
        <taxon>Eukaryota</taxon>
        <taxon>Metazoa</taxon>
        <taxon>Chordata</taxon>
        <taxon>Craniata</taxon>
        <taxon>Vertebrata</taxon>
        <taxon>Euteleostomi</taxon>
        <taxon>Mammalia</taxon>
        <taxon>Eutheria</taxon>
        <taxon>Euarchontoglires</taxon>
        <taxon>Glires</taxon>
        <taxon>Rodentia</taxon>
        <taxon>Hystricomorpha</taxon>
        <taxon>Bathyergidae</taxon>
        <taxon>Fukomys</taxon>
    </lineage>
</organism>
<gene>
    <name evidence="2" type="ORF">H920_03503</name>
</gene>
<evidence type="ECO:0000256" key="1">
    <source>
        <dbReference type="SAM" id="MobiDB-lite"/>
    </source>
</evidence>
<reference evidence="2 3" key="1">
    <citation type="submission" date="2013-11" db="EMBL/GenBank/DDBJ databases">
        <title>The Damaraland mole rat (Fukomys damarensis) genome and evolution of African mole rats.</title>
        <authorList>
            <person name="Gladyshev V.N."/>
            <person name="Fang X."/>
        </authorList>
    </citation>
    <scope>NUCLEOTIDE SEQUENCE [LARGE SCALE GENOMIC DNA]</scope>
    <source>
        <tissue evidence="2">Liver</tissue>
    </source>
</reference>
<sequence length="135" mass="13889">MSREVYAARLARGVGADRSVPGARSYRSFSGRPSPLTQGRRDERSASALAQRQRAGVVPVLSVALDSEIKKENGSADLKTPRRHSLPTASPVTGGAGNSGGVPHPRGESCSFPTKASGRATQSPPAAPGPGSRTS</sequence>
<name>A0A091DXT2_FUKDA</name>